<gene>
    <name evidence="1" type="ORF">PXEA_LOCUS27151</name>
</gene>
<keyword evidence="2" id="KW-1185">Reference proteome</keyword>
<dbReference type="EMBL" id="CAAALY010246267">
    <property type="protein sequence ID" value="VEL33711.1"/>
    <property type="molecule type" value="Genomic_DNA"/>
</dbReference>
<comment type="caution">
    <text evidence="1">The sequence shown here is derived from an EMBL/GenBank/DDBJ whole genome shotgun (WGS) entry which is preliminary data.</text>
</comment>
<reference evidence="1" key="1">
    <citation type="submission" date="2018-11" db="EMBL/GenBank/DDBJ databases">
        <authorList>
            <consortium name="Pathogen Informatics"/>
        </authorList>
    </citation>
    <scope>NUCLEOTIDE SEQUENCE</scope>
</reference>
<protein>
    <submittedName>
        <fullName evidence="1">Uncharacterized protein</fullName>
    </submittedName>
</protein>
<name>A0A448XD14_9PLAT</name>
<accession>A0A448XD14</accession>
<organism evidence="1 2">
    <name type="scientific">Protopolystoma xenopodis</name>
    <dbReference type="NCBI Taxonomy" id="117903"/>
    <lineage>
        <taxon>Eukaryota</taxon>
        <taxon>Metazoa</taxon>
        <taxon>Spiralia</taxon>
        <taxon>Lophotrochozoa</taxon>
        <taxon>Platyhelminthes</taxon>
        <taxon>Monogenea</taxon>
        <taxon>Polyopisthocotylea</taxon>
        <taxon>Polystomatidea</taxon>
        <taxon>Polystomatidae</taxon>
        <taxon>Protopolystoma</taxon>
    </lineage>
</organism>
<dbReference type="AlphaFoldDB" id="A0A448XD14"/>
<evidence type="ECO:0000313" key="1">
    <source>
        <dbReference type="EMBL" id="VEL33711.1"/>
    </source>
</evidence>
<dbReference type="Proteomes" id="UP000784294">
    <property type="component" value="Unassembled WGS sequence"/>
</dbReference>
<sequence>MWGCGRMQLGSLMFANNCPEQIQRSVLITRKSRHYRLPLSEKEDIPLDLRGGRQVFVEIHFAPLSAFSVKLTESDGLTVQHLEERMNRMVL</sequence>
<evidence type="ECO:0000313" key="2">
    <source>
        <dbReference type="Proteomes" id="UP000784294"/>
    </source>
</evidence>
<proteinExistence type="predicted"/>